<evidence type="ECO:0000313" key="2">
    <source>
        <dbReference type="Proteomes" id="UP000054537"/>
    </source>
</evidence>
<dbReference type="InterPro" id="IPR036689">
    <property type="entry name" value="ESAT-6-like_sf"/>
</dbReference>
<keyword evidence="2" id="KW-1185">Reference proteome</keyword>
<accession>A0A0A6UN25</accession>
<protein>
    <recommendedName>
        <fullName evidence="3">WXG100 family type VII secretion target</fullName>
    </recommendedName>
</protein>
<proteinExistence type="predicted"/>
<reference evidence="1 2" key="1">
    <citation type="submission" date="2014-10" db="EMBL/GenBank/DDBJ databases">
        <title>Draft genome sequence of Actinoplanes utahensis NRRL 12052.</title>
        <authorList>
            <person name="Velasco-Bucheli B."/>
            <person name="del Cerro C."/>
            <person name="Hormigo D."/>
            <person name="Garcia J.L."/>
            <person name="Acebal C."/>
            <person name="Arroyo M."/>
            <person name="de la Mata I."/>
        </authorList>
    </citation>
    <scope>NUCLEOTIDE SEQUENCE [LARGE SCALE GENOMIC DNA]</scope>
    <source>
        <strain evidence="1 2">NRRL 12052</strain>
    </source>
</reference>
<dbReference type="Gene3D" id="1.10.287.1060">
    <property type="entry name" value="ESAT-6-like"/>
    <property type="match status" value="1"/>
</dbReference>
<dbReference type="SUPFAM" id="SSF140453">
    <property type="entry name" value="EsxAB dimer-like"/>
    <property type="match status" value="1"/>
</dbReference>
<dbReference type="EMBL" id="JRTT01000015">
    <property type="protein sequence ID" value="KHD76786.1"/>
    <property type="molecule type" value="Genomic_DNA"/>
</dbReference>
<dbReference type="eggNOG" id="ENOG5034AWU">
    <property type="taxonomic scope" value="Bacteria"/>
</dbReference>
<sequence length="101" mass="10822">MPNITVDFEKVNAVSTNLNQVVSSTVPRLTSLQNAVAQLLTSDGGLWLQKSSPTLSAQYKEFNTSVTAAVQNITSFAQQFQNIVAQLRAMDDAITQSSSGS</sequence>
<comment type="caution">
    <text evidence="1">The sequence shown here is derived from an EMBL/GenBank/DDBJ whole genome shotgun (WGS) entry which is preliminary data.</text>
</comment>
<dbReference type="Proteomes" id="UP000054537">
    <property type="component" value="Unassembled WGS sequence"/>
</dbReference>
<gene>
    <name evidence="1" type="ORF">MB27_14600</name>
</gene>
<dbReference type="AlphaFoldDB" id="A0A0A6UN25"/>
<dbReference type="OrthoDB" id="4350663at2"/>
<dbReference type="STRING" id="1869.MB27_14600"/>
<dbReference type="RefSeq" id="WP_043525036.1">
    <property type="nucleotide sequence ID" value="NZ_BAABKU010000019.1"/>
</dbReference>
<evidence type="ECO:0008006" key="3">
    <source>
        <dbReference type="Google" id="ProtNLM"/>
    </source>
</evidence>
<name>A0A0A6UN25_ACTUT</name>
<organism evidence="1 2">
    <name type="scientific">Actinoplanes utahensis</name>
    <dbReference type="NCBI Taxonomy" id="1869"/>
    <lineage>
        <taxon>Bacteria</taxon>
        <taxon>Bacillati</taxon>
        <taxon>Actinomycetota</taxon>
        <taxon>Actinomycetes</taxon>
        <taxon>Micromonosporales</taxon>
        <taxon>Micromonosporaceae</taxon>
        <taxon>Actinoplanes</taxon>
    </lineage>
</organism>
<evidence type="ECO:0000313" key="1">
    <source>
        <dbReference type="EMBL" id="KHD76786.1"/>
    </source>
</evidence>